<evidence type="ECO:0000313" key="1">
    <source>
        <dbReference type="Proteomes" id="UP000887581"/>
    </source>
</evidence>
<organism evidence="1 2">
    <name type="scientific">Setaria digitata</name>
    <dbReference type="NCBI Taxonomy" id="48799"/>
    <lineage>
        <taxon>Eukaryota</taxon>
        <taxon>Metazoa</taxon>
        <taxon>Ecdysozoa</taxon>
        <taxon>Nematoda</taxon>
        <taxon>Chromadorea</taxon>
        <taxon>Rhabditida</taxon>
        <taxon>Spirurina</taxon>
        <taxon>Spiruromorpha</taxon>
        <taxon>Filarioidea</taxon>
        <taxon>Setariidae</taxon>
        <taxon>Setaria</taxon>
    </lineage>
</organism>
<sequence>MDIALLCENEVVGGWLLLVAVEDCYPHVGRCFDVSAYVMWSVFYSEEIMHNGNIVVL</sequence>
<keyword evidence="1" id="KW-1185">Reference proteome</keyword>
<proteinExistence type="predicted"/>
<reference evidence="2" key="1">
    <citation type="submission" date="2022-11" db="UniProtKB">
        <authorList>
            <consortium name="WormBaseParasite"/>
        </authorList>
    </citation>
    <scope>IDENTIFICATION</scope>
</reference>
<accession>A0A915Q7E0</accession>
<dbReference type="WBParaSite" id="sdigi.contig81.g3855.t1">
    <property type="protein sequence ID" value="sdigi.contig81.g3855.t1"/>
    <property type="gene ID" value="sdigi.contig81.g3855"/>
</dbReference>
<protein>
    <submittedName>
        <fullName evidence="2">Uncharacterized protein</fullName>
    </submittedName>
</protein>
<evidence type="ECO:0000313" key="2">
    <source>
        <dbReference type="WBParaSite" id="sdigi.contig81.g3855.t1"/>
    </source>
</evidence>
<dbReference type="Proteomes" id="UP000887581">
    <property type="component" value="Unplaced"/>
</dbReference>
<dbReference type="AlphaFoldDB" id="A0A915Q7E0"/>
<name>A0A915Q7E0_9BILA</name>